<dbReference type="Proteomes" id="UP000268192">
    <property type="component" value="Chromosome"/>
</dbReference>
<dbReference type="AlphaFoldDB" id="A0A3Q8XQ86"/>
<accession>A0A3Q8XQ86</accession>
<feature type="domain" description="SnoaL-like" evidence="1">
    <location>
        <begin position="7"/>
        <end position="117"/>
    </location>
</feature>
<dbReference type="SUPFAM" id="SSF54427">
    <property type="entry name" value="NTF2-like"/>
    <property type="match status" value="1"/>
</dbReference>
<dbReference type="InterPro" id="IPR037401">
    <property type="entry name" value="SnoaL-like"/>
</dbReference>
<dbReference type="Gene3D" id="3.10.450.50">
    <property type="match status" value="1"/>
</dbReference>
<dbReference type="InterPro" id="IPR032710">
    <property type="entry name" value="NTF2-like_dom_sf"/>
</dbReference>
<organism evidence="2 3">
    <name type="scientific">Georhizobium profundi</name>
    <dbReference type="NCBI Taxonomy" id="2341112"/>
    <lineage>
        <taxon>Bacteria</taxon>
        <taxon>Pseudomonadati</taxon>
        <taxon>Pseudomonadota</taxon>
        <taxon>Alphaproteobacteria</taxon>
        <taxon>Hyphomicrobiales</taxon>
        <taxon>Rhizobiaceae</taxon>
        <taxon>Georhizobium</taxon>
    </lineage>
</organism>
<evidence type="ECO:0000313" key="3">
    <source>
        <dbReference type="Proteomes" id="UP000268192"/>
    </source>
</evidence>
<protein>
    <recommendedName>
        <fullName evidence="1">SnoaL-like domain-containing protein</fullName>
    </recommendedName>
</protein>
<name>A0A3Q8XQ86_9HYPH</name>
<dbReference type="EMBL" id="CP032509">
    <property type="protein sequence ID" value="AZN71203.1"/>
    <property type="molecule type" value="Genomic_DNA"/>
</dbReference>
<keyword evidence="3" id="KW-1185">Reference proteome</keyword>
<dbReference type="OrthoDB" id="8373190at2"/>
<sequence>MDSAKIVTEFLDALEAVDGNTLAALLDEDAVYDDCHGHRIVGASAVRDALVERASALNERFADRVLLSSQAGDRIAVEATLRGTYERTLDGWSKAGGQPFSVSAGLFFEVDGAKIVRFTRFLDQQALAAELR</sequence>
<reference evidence="2 3" key="1">
    <citation type="submission" date="2018-09" db="EMBL/GenBank/DDBJ databases">
        <title>Marinorhizobium profundi gen. nov., sp. nov., isolated from a deep-sea sediment sample from the New Britain Trench and proposal of Marinorhizobiaceae fam. nov. in the order Rhizobiales of the class Alphaproteobacteria.</title>
        <authorList>
            <person name="Cao J."/>
        </authorList>
    </citation>
    <scope>NUCLEOTIDE SEQUENCE [LARGE SCALE GENOMIC DNA]</scope>
    <source>
        <strain evidence="2 3">WS11</strain>
    </source>
</reference>
<evidence type="ECO:0000259" key="1">
    <source>
        <dbReference type="Pfam" id="PF12680"/>
    </source>
</evidence>
<proteinExistence type="predicted"/>
<dbReference type="RefSeq" id="WP_126009260.1">
    <property type="nucleotide sequence ID" value="NZ_CP032509.1"/>
</dbReference>
<dbReference type="KEGG" id="abaw:D5400_07900"/>
<evidence type="ECO:0000313" key="2">
    <source>
        <dbReference type="EMBL" id="AZN71203.1"/>
    </source>
</evidence>
<gene>
    <name evidence="2" type="ORF">D5400_07900</name>
</gene>
<dbReference type="Pfam" id="PF12680">
    <property type="entry name" value="SnoaL_2"/>
    <property type="match status" value="1"/>
</dbReference>